<protein>
    <submittedName>
        <fullName evidence="4">COP9 signalosome complex subunit 7a</fullName>
    </submittedName>
</protein>
<feature type="domain" description="PCI" evidence="3">
    <location>
        <begin position="1"/>
        <end position="111"/>
    </location>
</feature>
<proteinExistence type="inferred from homology"/>
<comment type="similarity">
    <text evidence="1">Belongs to the CSN7/EIF3M family. CSN7 subfamily.</text>
</comment>
<name>A0ABD2Q1I9_9PLAT</name>
<reference evidence="4 5" key="1">
    <citation type="submission" date="2024-11" db="EMBL/GenBank/DDBJ databases">
        <title>Adaptive evolution of stress response genes in parasites aligns with host niche diversity.</title>
        <authorList>
            <person name="Hahn C."/>
            <person name="Resl P."/>
        </authorList>
    </citation>
    <scope>NUCLEOTIDE SEQUENCE [LARGE SCALE GENOMIC DNA]</scope>
    <source>
        <strain evidence="4">EGGRZ-B1_66</strain>
        <tissue evidence="4">Body</tissue>
    </source>
</reference>
<keyword evidence="5" id="KW-1185">Reference proteome</keyword>
<comment type="caution">
    <text evidence="4">The sequence shown here is derived from an EMBL/GenBank/DDBJ whole genome shotgun (WGS) entry which is preliminary data.</text>
</comment>
<dbReference type="AlphaFoldDB" id="A0ABD2Q1I9"/>
<dbReference type="Pfam" id="PF01399">
    <property type="entry name" value="PCI"/>
    <property type="match status" value="1"/>
</dbReference>
<evidence type="ECO:0000259" key="3">
    <source>
        <dbReference type="PROSITE" id="PS50250"/>
    </source>
</evidence>
<evidence type="ECO:0000313" key="4">
    <source>
        <dbReference type="EMBL" id="KAL3313404.1"/>
    </source>
</evidence>
<dbReference type="PANTHER" id="PTHR15350">
    <property type="entry name" value="COP9 SIGNALOSOME COMPLEX SUBUNIT 7/DENDRITIC CELL PROTEIN GA17"/>
    <property type="match status" value="1"/>
</dbReference>
<dbReference type="SMART" id="SM00088">
    <property type="entry name" value="PINT"/>
    <property type="match status" value="1"/>
</dbReference>
<dbReference type="InterPro" id="IPR045237">
    <property type="entry name" value="COPS7/eIF3m"/>
</dbReference>
<organism evidence="4 5">
    <name type="scientific">Cichlidogyrus casuarinus</name>
    <dbReference type="NCBI Taxonomy" id="1844966"/>
    <lineage>
        <taxon>Eukaryota</taxon>
        <taxon>Metazoa</taxon>
        <taxon>Spiralia</taxon>
        <taxon>Lophotrochozoa</taxon>
        <taxon>Platyhelminthes</taxon>
        <taxon>Monogenea</taxon>
        <taxon>Monopisthocotylea</taxon>
        <taxon>Dactylogyridea</taxon>
        <taxon>Ancyrocephalidae</taxon>
        <taxon>Cichlidogyrus</taxon>
    </lineage>
</organism>
<keyword evidence="2" id="KW-0736">Signalosome</keyword>
<dbReference type="EMBL" id="JBJKFK010001314">
    <property type="protein sequence ID" value="KAL3313404.1"/>
    <property type="molecule type" value="Genomic_DNA"/>
</dbReference>
<evidence type="ECO:0000256" key="1">
    <source>
        <dbReference type="ARBA" id="ARBA00008482"/>
    </source>
</evidence>
<evidence type="ECO:0000256" key="2">
    <source>
        <dbReference type="ARBA" id="ARBA00022790"/>
    </source>
</evidence>
<dbReference type="GO" id="GO:0008180">
    <property type="term" value="C:COP9 signalosome"/>
    <property type="evidence" value="ECO:0007669"/>
    <property type="project" value="UniProtKB-KW"/>
</dbReference>
<sequence length="210" mass="24574">MSDLPVIKSIKDDKLMNLLNLFCFGTYYDFISNPARLPTLNEQQLRKLRQLTIISESYQNRQLSYEELRIKLGLKDIHELEELVTDLIYLEAIRAKIDQRNNVLIIEHSIGRDVRIDEIIFLIGTKYNVSSAFKLKKLSDDLKAWRSRVQQVIGEVRLDIQKADHYKSQHEAHKVNIESTLASHKSNFLQQRLKIDVRSFLYVSPFSLSL</sequence>
<accession>A0ABD2Q1I9</accession>
<gene>
    <name evidence="4" type="primary">COPS7A</name>
    <name evidence="4" type="ORF">Ciccas_007991</name>
</gene>
<dbReference type="Proteomes" id="UP001626550">
    <property type="component" value="Unassembled WGS sequence"/>
</dbReference>
<dbReference type="InterPro" id="IPR000717">
    <property type="entry name" value="PCI_dom"/>
</dbReference>
<dbReference type="PROSITE" id="PS50250">
    <property type="entry name" value="PCI"/>
    <property type="match status" value="1"/>
</dbReference>
<evidence type="ECO:0000313" key="5">
    <source>
        <dbReference type="Proteomes" id="UP001626550"/>
    </source>
</evidence>
<dbReference type="PANTHER" id="PTHR15350:SF5">
    <property type="entry name" value="COP9 SIGNALOSOME COMPLEX SUBUNIT 7"/>
    <property type="match status" value="1"/>
</dbReference>